<evidence type="ECO:0000313" key="8">
    <source>
        <dbReference type="Proteomes" id="UP000037035"/>
    </source>
</evidence>
<dbReference type="SMART" id="SM00487">
    <property type="entry name" value="DEXDc"/>
    <property type="match status" value="1"/>
</dbReference>
<feature type="compositionally biased region" description="Polar residues" evidence="4">
    <location>
        <begin position="425"/>
        <end position="438"/>
    </location>
</feature>
<evidence type="ECO:0000256" key="1">
    <source>
        <dbReference type="ARBA" id="ARBA00022741"/>
    </source>
</evidence>
<dbReference type="SUPFAM" id="SSF52540">
    <property type="entry name" value="P-loop containing nucleoside triphosphate hydrolases"/>
    <property type="match status" value="2"/>
</dbReference>
<evidence type="ECO:0000256" key="3">
    <source>
        <dbReference type="ARBA" id="ARBA00022840"/>
    </source>
</evidence>
<keyword evidence="2" id="KW-0378">Hydrolase</keyword>
<evidence type="ECO:0000256" key="4">
    <source>
        <dbReference type="SAM" id="MobiDB-lite"/>
    </source>
</evidence>
<dbReference type="InterPro" id="IPR027417">
    <property type="entry name" value="P-loop_NTPase"/>
</dbReference>
<evidence type="ECO:0000256" key="2">
    <source>
        <dbReference type="ARBA" id="ARBA00022801"/>
    </source>
</evidence>
<dbReference type="InterPro" id="IPR049730">
    <property type="entry name" value="SNF2/RAD54-like_C"/>
</dbReference>
<dbReference type="InterPro" id="IPR014001">
    <property type="entry name" value="Helicase_ATP-bd"/>
</dbReference>
<feature type="domain" description="Helicase ATP-binding" evidence="5">
    <location>
        <begin position="601"/>
        <end position="831"/>
    </location>
</feature>
<feature type="compositionally biased region" description="Polar residues" evidence="4">
    <location>
        <begin position="131"/>
        <end position="143"/>
    </location>
</feature>
<dbReference type="VEuPathDB" id="FungiDB:VP01_612g3"/>
<protein>
    <recommendedName>
        <fullName evidence="9">Helicase C-terminal domain-containing protein</fullName>
    </recommendedName>
</protein>
<accession>A0A0L6UGY5</accession>
<dbReference type="PROSITE" id="PS51194">
    <property type="entry name" value="HELICASE_CTER"/>
    <property type="match status" value="1"/>
</dbReference>
<dbReference type="SMART" id="SM00490">
    <property type="entry name" value="HELICc"/>
    <property type="match status" value="1"/>
</dbReference>
<keyword evidence="3" id="KW-0067">ATP-binding</keyword>
<organism evidence="7 8">
    <name type="scientific">Puccinia sorghi</name>
    <dbReference type="NCBI Taxonomy" id="27349"/>
    <lineage>
        <taxon>Eukaryota</taxon>
        <taxon>Fungi</taxon>
        <taxon>Dikarya</taxon>
        <taxon>Basidiomycota</taxon>
        <taxon>Pucciniomycotina</taxon>
        <taxon>Pucciniomycetes</taxon>
        <taxon>Pucciniales</taxon>
        <taxon>Pucciniaceae</taxon>
        <taxon>Puccinia</taxon>
    </lineage>
</organism>
<dbReference type="Pfam" id="PF00271">
    <property type="entry name" value="Helicase_C"/>
    <property type="match status" value="1"/>
</dbReference>
<feature type="region of interest" description="Disordered" evidence="4">
    <location>
        <begin position="190"/>
        <end position="220"/>
    </location>
</feature>
<dbReference type="Proteomes" id="UP000037035">
    <property type="component" value="Unassembled WGS sequence"/>
</dbReference>
<sequence length="1419" mass="158911">MARRNSDETGQPASGPIESRGVDGDSDSGSDPLDMYSAYLAQPIIQDDDTEESRPNGNTRRKANFDRRRGIEIDESPARIGKRKALQSSSSDFFVHSSRSKTISSLLNGTTKTRPVSGDSDPNALSKKFLENSQSDLSMGQSRPKSDTSITPITSSSGPITSRPVGSHSGSGSDEEFTALMKENIELEKQHREANKGKIKPKPFVPRGRGIEEDDQVETRDEEALKALKWRPKSKRPPEHMTAAEAAQQKKYNPLIKLLGMSDLCPGSPSTNRPVTNKLDNPAGINIKIVRSDDDEDPSSKSTKKEFLGSSIRFGVKLWIWKPFHIVIRCTYDFFSIRCKCTIANSKPMGDTSEVQEVGKLEETSPRLQNSELQDLSEATDEDHELSPTECDSDSIKLDDEISSTGSEGQPSKELLVKDYESRTLTDTTEAKSASFNPLPQEPDSPDHLPTAGINHVVPSSKDSRAKYSKSRTLTVTRENNGSLCNPQCQQSDDDDELSTTGSEDEAPRTQSQAKNARRGSPNAPVQKRPAEDLFPPIPSKKPKQQVTYPRKQLESRPNLMIFSEEQDAEPPLILSPSVKLTASINKFLKPYQRDGVKFFFQHYQQKNGVVLGDDMGLGKTIQVIAFLSAVMGLQGTPDEQNRRKKVINKLPKRQSYKPSKLGPTCLVICPKTVIDNWAREIETYATLTSTTTGAQTLSRFNVGAFDIRKNVCLFTFFFIGRLSSFYILLLLVICGFTYARDHIDELYDLDFTIVVVSPSRKPRWSKTDIYGCRNWVGRQVDEAHNLKNRKSAMACAFRRFKTKIRFGLTGTAMQNNLSELHSLFDWVRPGALGTEVMWDAFVANPLLQARKSDASSYEMELAKGPSFGAKVLARPPAKKVFPYLLMLTKSEILHELPPRTDHVALCPMTATQKLAHANLLSDPDVVNMRKNALPCPCGKKNDQGSANSGLSEEAHILLFFLRQRFPLGRCCDQGWQKRTFPYLILFGKVSLSSAQIVNHLALAFPSEFFHMDRQDKPEKYEQDKIYMEKMFPNDTWPRDRHFSSKYDEELCGKWKVLKPLLEQWKRSQFKVLLFSQSTKMMDIIEYWLQQDFPEFLTDQPYSHRFVRLDGSVATKERYKRVEEFQTDPNKFIFLASVKAAGVGLNLTAANKVVPSWNPSQDAQAMDRVVRIGQKRAVECIRLISSGTTEELVYHRQLYKQGLSEVANTGKATSRHFTGVQGDKNNQGDIFGAKNLFKTQVNEGCNPNPEEFFSYVFEQFVNHGSIVADVSLHRSCRRCLASLTYNSVPRAKTRTTAPCDPNSAEALLRDFGAEGILRNGVSGELFRSFYFCFSSLSFRSQASNMPRPSMRSAITQPPLRGAKLKAKIEKKKKRETSLGNDAAHPSSADNDPSHANSIVSKDFGALPISTVKTSNWSSL</sequence>
<proteinExistence type="predicted"/>
<dbReference type="PROSITE" id="PS51192">
    <property type="entry name" value="HELICASE_ATP_BIND_1"/>
    <property type="match status" value="1"/>
</dbReference>
<evidence type="ECO:0000259" key="5">
    <source>
        <dbReference type="PROSITE" id="PS51192"/>
    </source>
</evidence>
<dbReference type="GO" id="GO:0016787">
    <property type="term" value="F:hydrolase activity"/>
    <property type="evidence" value="ECO:0007669"/>
    <property type="project" value="UniProtKB-KW"/>
</dbReference>
<comment type="caution">
    <text evidence="7">The sequence shown here is derived from an EMBL/GenBank/DDBJ whole genome shotgun (WGS) entry which is preliminary data.</text>
</comment>
<dbReference type="GO" id="GO:0005524">
    <property type="term" value="F:ATP binding"/>
    <property type="evidence" value="ECO:0007669"/>
    <property type="project" value="InterPro"/>
</dbReference>
<dbReference type="CDD" id="cd18793">
    <property type="entry name" value="SF2_C_SNF"/>
    <property type="match status" value="1"/>
</dbReference>
<dbReference type="InterPro" id="IPR000330">
    <property type="entry name" value="SNF2_N"/>
</dbReference>
<feature type="compositionally biased region" description="Low complexity" evidence="4">
    <location>
        <begin position="88"/>
        <end position="97"/>
    </location>
</feature>
<dbReference type="PANTHER" id="PTHR45629">
    <property type="entry name" value="SNF2/RAD54 FAMILY MEMBER"/>
    <property type="match status" value="1"/>
</dbReference>
<dbReference type="OrthoDB" id="2500640at2759"/>
<dbReference type="Gene3D" id="3.40.50.300">
    <property type="entry name" value="P-loop containing nucleotide triphosphate hydrolases"/>
    <property type="match status" value="1"/>
</dbReference>
<keyword evidence="8" id="KW-1185">Reference proteome</keyword>
<evidence type="ECO:0000313" key="7">
    <source>
        <dbReference type="EMBL" id="KNZ47801.1"/>
    </source>
</evidence>
<keyword evidence="1" id="KW-0547">Nucleotide-binding</keyword>
<evidence type="ECO:0008006" key="9">
    <source>
        <dbReference type="Google" id="ProtNLM"/>
    </source>
</evidence>
<feature type="region of interest" description="Disordered" evidence="4">
    <location>
        <begin position="348"/>
        <end position="553"/>
    </location>
</feature>
<dbReference type="Pfam" id="PF00176">
    <property type="entry name" value="SNF2-rel_dom"/>
    <property type="match status" value="1"/>
</dbReference>
<dbReference type="InterPro" id="IPR001650">
    <property type="entry name" value="Helicase_C-like"/>
</dbReference>
<dbReference type="InterPro" id="IPR050496">
    <property type="entry name" value="SNF2_RAD54_helicase_repair"/>
</dbReference>
<feature type="region of interest" description="Disordered" evidence="4">
    <location>
        <begin position="1341"/>
        <end position="1396"/>
    </location>
</feature>
<feature type="region of interest" description="Disordered" evidence="4">
    <location>
        <begin position="1"/>
        <end position="174"/>
    </location>
</feature>
<dbReference type="EMBL" id="LAVV01011419">
    <property type="protein sequence ID" value="KNZ47801.1"/>
    <property type="molecule type" value="Genomic_DNA"/>
</dbReference>
<dbReference type="PANTHER" id="PTHR45629:SF7">
    <property type="entry name" value="DNA EXCISION REPAIR PROTEIN ERCC-6-RELATED"/>
    <property type="match status" value="1"/>
</dbReference>
<feature type="compositionally biased region" description="Basic residues" evidence="4">
    <location>
        <begin position="1362"/>
        <end position="1374"/>
    </location>
</feature>
<feature type="domain" description="Helicase C-terminal" evidence="6">
    <location>
        <begin position="1057"/>
        <end position="1221"/>
    </location>
</feature>
<feature type="compositionally biased region" description="Polar residues" evidence="4">
    <location>
        <begin position="471"/>
        <end position="491"/>
    </location>
</feature>
<feature type="compositionally biased region" description="Low complexity" evidence="4">
    <location>
        <begin position="147"/>
        <end position="164"/>
    </location>
</feature>
<feature type="compositionally biased region" description="Basic and acidic residues" evidence="4">
    <location>
        <begin position="63"/>
        <end position="72"/>
    </location>
</feature>
<name>A0A0L6UGY5_9BASI</name>
<dbReference type="InterPro" id="IPR038718">
    <property type="entry name" value="SNF2-like_sf"/>
</dbReference>
<dbReference type="STRING" id="27349.A0A0L6UGY5"/>
<feature type="compositionally biased region" description="Basic and acidic residues" evidence="4">
    <location>
        <begin position="415"/>
        <end position="424"/>
    </location>
</feature>
<evidence type="ECO:0000259" key="6">
    <source>
        <dbReference type="PROSITE" id="PS51194"/>
    </source>
</evidence>
<reference evidence="7 8" key="1">
    <citation type="submission" date="2015-08" db="EMBL/GenBank/DDBJ databases">
        <title>Next Generation Sequencing and Analysis of the Genome of Puccinia sorghi L Schw, the Causal Agent of Maize Common Rust.</title>
        <authorList>
            <person name="Rochi L."/>
            <person name="Burguener G."/>
            <person name="Darino M."/>
            <person name="Turjanski A."/>
            <person name="Kreff E."/>
            <person name="Dieguez M.J."/>
            <person name="Sacco F."/>
        </authorList>
    </citation>
    <scope>NUCLEOTIDE SEQUENCE [LARGE SCALE GENOMIC DNA]</scope>
    <source>
        <strain evidence="7 8">RO10H11247</strain>
    </source>
</reference>
<feature type="compositionally biased region" description="Polar residues" evidence="4">
    <location>
        <begin position="101"/>
        <end position="114"/>
    </location>
</feature>
<gene>
    <name evidence="7" type="ORF">VP01_612g3</name>
</gene>
<dbReference type="Gene3D" id="3.40.50.10810">
    <property type="entry name" value="Tandem AAA-ATPase domain"/>
    <property type="match status" value="1"/>
</dbReference>
<feature type="compositionally biased region" description="Polar residues" evidence="4">
    <location>
        <begin position="1387"/>
        <end position="1396"/>
    </location>
</feature>